<keyword evidence="5 7" id="KW-1133">Transmembrane helix</keyword>
<gene>
    <name evidence="9" type="ORF">ACFQMJ_03850</name>
</gene>
<dbReference type="RefSeq" id="WP_378048270.1">
    <property type="nucleotide sequence ID" value="NZ_JBHMDN010000016.1"/>
</dbReference>
<dbReference type="Proteomes" id="UP001596378">
    <property type="component" value="Unassembled WGS sequence"/>
</dbReference>
<evidence type="ECO:0000256" key="7">
    <source>
        <dbReference type="RuleBase" id="RU363032"/>
    </source>
</evidence>
<evidence type="ECO:0000256" key="2">
    <source>
        <dbReference type="ARBA" id="ARBA00022448"/>
    </source>
</evidence>
<keyword evidence="10" id="KW-1185">Reference proteome</keyword>
<name>A0ABW2F664_9BACL</name>
<dbReference type="PANTHER" id="PTHR43744:SF9">
    <property type="entry name" value="POLYGALACTURONAN_RHAMNOGALACTURONAN TRANSPORT SYSTEM PERMEASE PROTEIN YTCP"/>
    <property type="match status" value="1"/>
</dbReference>
<feature type="transmembrane region" description="Helical" evidence="7">
    <location>
        <begin position="202"/>
        <end position="225"/>
    </location>
</feature>
<dbReference type="PROSITE" id="PS50928">
    <property type="entry name" value="ABC_TM1"/>
    <property type="match status" value="1"/>
</dbReference>
<feature type="domain" description="ABC transmembrane type-1" evidence="8">
    <location>
        <begin position="81"/>
        <end position="282"/>
    </location>
</feature>
<feature type="transmembrane region" description="Helical" evidence="7">
    <location>
        <begin position="20"/>
        <end position="41"/>
    </location>
</feature>
<comment type="subcellular location">
    <subcellularLocation>
        <location evidence="1 7">Cell membrane</location>
        <topology evidence="1 7">Multi-pass membrane protein</topology>
    </subcellularLocation>
</comment>
<dbReference type="EMBL" id="JBHTAI010000002">
    <property type="protein sequence ID" value="MFC7147662.1"/>
    <property type="molecule type" value="Genomic_DNA"/>
</dbReference>
<dbReference type="PANTHER" id="PTHR43744">
    <property type="entry name" value="ABC TRANSPORTER PERMEASE PROTEIN MG189-RELATED-RELATED"/>
    <property type="match status" value="1"/>
</dbReference>
<feature type="transmembrane region" description="Helical" evidence="7">
    <location>
        <begin position="266"/>
        <end position="286"/>
    </location>
</feature>
<dbReference type="InterPro" id="IPR035906">
    <property type="entry name" value="MetI-like_sf"/>
</dbReference>
<keyword evidence="4 7" id="KW-0812">Transmembrane</keyword>
<evidence type="ECO:0000313" key="10">
    <source>
        <dbReference type="Proteomes" id="UP001596378"/>
    </source>
</evidence>
<feature type="transmembrane region" description="Helical" evidence="7">
    <location>
        <begin position="85"/>
        <end position="104"/>
    </location>
</feature>
<reference evidence="10" key="1">
    <citation type="journal article" date="2019" name="Int. J. Syst. Evol. Microbiol.">
        <title>The Global Catalogue of Microorganisms (GCM) 10K type strain sequencing project: providing services to taxonomists for standard genome sequencing and annotation.</title>
        <authorList>
            <consortium name="The Broad Institute Genomics Platform"/>
            <consortium name="The Broad Institute Genome Sequencing Center for Infectious Disease"/>
            <person name="Wu L."/>
            <person name="Ma J."/>
        </authorList>
    </citation>
    <scope>NUCLEOTIDE SEQUENCE [LARGE SCALE GENOMIC DNA]</scope>
    <source>
        <strain evidence="10">KCTC 12907</strain>
    </source>
</reference>
<comment type="similarity">
    <text evidence="7">Belongs to the binding-protein-dependent transport system permease family.</text>
</comment>
<dbReference type="CDD" id="cd06261">
    <property type="entry name" value="TM_PBP2"/>
    <property type="match status" value="1"/>
</dbReference>
<sequence length="301" mass="33737">MAMAASNKIREPLSDKALLIFIYVVLLAVLIAVLYPLIYIVSSSFSSPQAVVAGRVWLFPVEFSLKGYTAVLQNPRIWTGYGNSIFYMGFGTLISVALTIAIAYPLSKRTFYGRTFLMYLLIATMIFSGGLIPYYLVVKNLGLIDTRWALLLPQAIAVWQVFIARTFFQETIPEELNEAAEMDGCSDLRFLRSIALPLSKPIIAVLVLMYAVTAWNAYFDALIFLKSADLYPLQLILREILIQNSVDNSMMVDVRTMEARQGMKDLLKFSLIVVSSLPVLILYPFVQKHFVKGVMIGSLKG</sequence>
<evidence type="ECO:0000259" key="8">
    <source>
        <dbReference type="PROSITE" id="PS50928"/>
    </source>
</evidence>
<keyword evidence="2 7" id="KW-0813">Transport</keyword>
<organism evidence="9 10">
    <name type="scientific">Cohnella cellulosilytica</name>
    <dbReference type="NCBI Taxonomy" id="986710"/>
    <lineage>
        <taxon>Bacteria</taxon>
        <taxon>Bacillati</taxon>
        <taxon>Bacillota</taxon>
        <taxon>Bacilli</taxon>
        <taxon>Bacillales</taxon>
        <taxon>Paenibacillaceae</taxon>
        <taxon>Cohnella</taxon>
    </lineage>
</organism>
<protein>
    <submittedName>
        <fullName evidence="9">Carbohydrate ABC transporter permease</fullName>
    </submittedName>
</protein>
<dbReference type="Pfam" id="PF00528">
    <property type="entry name" value="BPD_transp_1"/>
    <property type="match status" value="1"/>
</dbReference>
<feature type="transmembrane region" description="Helical" evidence="7">
    <location>
        <begin position="116"/>
        <end position="136"/>
    </location>
</feature>
<keyword evidence="3" id="KW-1003">Cell membrane</keyword>
<evidence type="ECO:0000256" key="6">
    <source>
        <dbReference type="ARBA" id="ARBA00023136"/>
    </source>
</evidence>
<evidence type="ECO:0000256" key="1">
    <source>
        <dbReference type="ARBA" id="ARBA00004651"/>
    </source>
</evidence>
<evidence type="ECO:0000256" key="3">
    <source>
        <dbReference type="ARBA" id="ARBA00022475"/>
    </source>
</evidence>
<evidence type="ECO:0000313" key="9">
    <source>
        <dbReference type="EMBL" id="MFC7147662.1"/>
    </source>
</evidence>
<dbReference type="Gene3D" id="1.10.3720.10">
    <property type="entry name" value="MetI-like"/>
    <property type="match status" value="1"/>
</dbReference>
<dbReference type="InterPro" id="IPR000515">
    <property type="entry name" value="MetI-like"/>
</dbReference>
<accession>A0ABW2F664</accession>
<proteinExistence type="inferred from homology"/>
<keyword evidence="6 7" id="KW-0472">Membrane</keyword>
<dbReference type="SUPFAM" id="SSF161098">
    <property type="entry name" value="MetI-like"/>
    <property type="match status" value="1"/>
</dbReference>
<comment type="caution">
    <text evidence="9">The sequence shown here is derived from an EMBL/GenBank/DDBJ whole genome shotgun (WGS) entry which is preliminary data.</text>
</comment>
<evidence type="ECO:0000256" key="4">
    <source>
        <dbReference type="ARBA" id="ARBA00022692"/>
    </source>
</evidence>
<evidence type="ECO:0000256" key="5">
    <source>
        <dbReference type="ARBA" id="ARBA00022989"/>
    </source>
</evidence>